<gene>
    <name evidence="2" type="ORF">Taro_046493</name>
</gene>
<proteinExistence type="predicted"/>
<protein>
    <submittedName>
        <fullName evidence="2">Uncharacterized protein</fullName>
    </submittedName>
</protein>
<sequence>MKEEVELGSWAALGALELGGGGVLAYEKAQLGWFFKLRHSAVVTTGFLVAIRCSGSWQITTAVSVAITTAVSVAMRSRRGETSQQLPPRRTEETGPQ</sequence>
<name>A0A843X7F9_COLES</name>
<dbReference type="EMBL" id="NMUH01005739">
    <property type="protein sequence ID" value="MQM13570.1"/>
    <property type="molecule type" value="Genomic_DNA"/>
</dbReference>
<dbReference type="Proteomes" id="UP000652761">
    <property type="component" value="Unassembled WGS sequence"/>
</dbReference>
<feature type="region of interest" description="Disordered" evidence="1">
    <location>
        <begin position="75"/>
        <end position="97"/>
    </location>
</feature>
<evidence type="ECO:0000313" key="3">
    <source>
        <dbReference type="Proteomes" id="UP000652761"/>
    </source>
</evidence>
<comment type="caution">
    <text evidence="2">The sequence shown here is derived from an EMBL/GenBank/DDBJ whole genome shotgun (WGS) entry which is preliminary data.</text>
</comment>
<evidence type="ECO:0000313" key="2">
    <source>
        <dbReference type="EMBL" id="MQM13570.1"/>
    </source>
</evidence>
<dbReference type="AlphaFoldDB" id="A0A843X7F9"/>
<reference evidence="2" key="1">
    <citation type="submission" date="2017-07" db="EMBL/GenBank/DDBJ databases">
        <title>Taro Niue Genome Assembly and Annotation.</title>
        <authorList>
            <person name="Atibalentja N."/>
            <person name="Keating K."/>
            <person name="Fields C.J."/>
        </authorList>
    </citation>
    <scope>NUCLEOTIDE SEQUENCE</scope>
    <source>
        <strain evidence="2">Niue_2</strain>
        <tissue evidence="2">Leaf</tissue>
    </source>
</reference>
<keyword evidence="3" id="KW-1185">Reference proteome</keyword>
<accession>A0A843X7F9</accession>
<evidence type="ECO:0000256" key="1">
    <source>
        <dbReference type="SAM" id="MobiDB-lite"/>
    </source>
</evidence>
<organism evidence="2 3">
    <name type="scientific">Colocasia esculenta</name>
    <name type="common">Wild taro</name>
    <name type="synonym">Arum esculentum</name>
    <dbReference type="NCBI Taxonomy" id="4460"/>
    <lineage>
        <taxon>Eukaryota</taxon>
        <taxon>Viridiplantae</taxon>
        <taxon>Streptophyta</taxon>
        <taxon>Embryophyta</taxon>
        <taxon>Tracheophyta</taxon>
        <taxon>Spermatophyta</taxon>
        <taxon>Magnoliopsida</taxon>
        <taxon>Liliopsida</taxon>
        <taxon>Araceae</taxon>
        <taxon>Aroideae</taxon>
        <taxon>Colocasieae</taxon>
        <taxon>Colocasia</taxon>
    </lineage>
</organism>